<proteinExistence type="predicted"/>
<dbReference type="Proteomes" id="UP000265566">
    <property type="component" value="Chromosome 1"/>
</dbReference>
<evidence type="ECO:0000256" key="1">
    <source>
        <dbReference type="SAM" id="Phobius"/>
    </source>
</evidence>
<keyword evidence="1" id="KW-1133">Transmembrane helix</keyword>
<organism evidence="2 3">
    <name type="scientific">Medicago truncatula</name>
    <name type="common">Barrel medic</name>
    <name type="synonym">Medicago tribuloides</name>
    <dbReference type="NCBI Taxonomy" id="3880"/>
    <lineage>
        <taxon>Eukaryota</taxon>
        <taxon>Viridiplantae</taxon>
        <taxon>Streptophyta</taxon>
        <taxon>Embryophyta</taxon>
        <taxon>Tracheophyta</taxon>
        <taxon>Spermatophyta</taxon>
        <taxon>Magnoliopsida</taxon>
        <taxon>eudicotyledons</taxon>
        <taxon>Gunneridae</taxon>
        <taxon>Pentapetalae</taxon>
        <taxon>rosids</taxon>
        <taxon>fabids</taxon>
        <taxon>Fabales</taxon>
        <taxon>Fabaceae</taxon>
        <taxon>Papilionoideae</taxon>
        <taxon>50 kb inversion clade</taxon>
        <taxon>NPAAA clade</taxon>
        <taxon>Hologalegina</taxon>
        <taxon>IRL clade</taxon>
        <taxon>Trifolieae</taxon>
        <taxon>Medicago</taxon>
    </lineage>
</organism>
<sequence length="55" mass="6495">MGNLQVILSSWWWLNVVSRALIRGMRIIIYIIVVFPFHVSNFGIVMWSLLLSFEQ</sequence>
<name>A0A396JW02_MEDTR</name>
<comment type="caution">
    <text evidence="2">The sequence shown here is derived from an EMBL/GenBank/DDBJ whole genome shotgun (WGS) entry which is preliminary data.</text>
</comment>
<keyword evidence="1" id="KW-0812">Transmembrane</keyword>
<dbReference type="AlphaFoldDB" id="A0A396JW02"/>
<gene>
    <name evidence="2" type="ORF">MtrunA17_Chr1g0170841</name>
</gene>
<protein>
    <recommendedName>
        <fullName evidence="4">Transmembrane protein</fullName>
    </recommendedName>
</protein>
<feature type="transmembrane region" description="Helical" evidence="1">
    <location>
        <begin position="27"/>
        <end position="50"/>
    </location>
</feature>
<dbReference type="EMBL" id="PSQE01000001">
    <property type="protein sequence ID" value="RHN78887.1"/>
    <property type="molecule type" value="Genomic_DNA"/>
</dbReference>
<dbReference type="Gramene" id="rna2553">
    <property type="protein sequence ID" value="RHN78887.1"/>
    <property type="gene ID" value="gene2553"/>
</dbReference>
<accession>A0A396JW02</accession>
<evidence type="ECO:0000313" key="3">
    <source>
        <dbReference type="Proteomes" id="UP000265566"/>
    </source>
</evidence>
<evidence type="ECO:0000313" key="2">
    <source>
        <dbReference type="EMBL" id="RHN78887.1"/>
    </source>
</evidence>
<evidence type="ECO:0008006" key="4">
    <source>
        <dbReference type="Google" id="ProtNLM"/>
    </source>
</evidence>
<keyword evidence="1" id="KW-0472">Membrane</keyword>
<reference evidence="3" key="1">
    <citation type="journal article" date="2018" name="Nat. Plants">
        <title>Whole-genome landscape of Medicago truncatula symbiotic genes.</title>
        <authorList>
            <person name="Pecrix Y."/>
            <person name="Staton S.E."/>
            <person name="Sallet E."/>
            <person name="Lelandais-Briere C."/>
            <person name="Moreau S."/>
            <person name="Carrere S."/>
            <person name="Blein T."/>
            <person name="Jardinaud M.F."/>
            <person name="Latrasse D."/>
            <person name="Zouine M."/>
            <person name="Zahm M."/>
            <person name="Kreplak J."/>
            <person name="Mayjonade B."/>
            <person name="Satge C."/>
            <person name="Perez M."/>
            <person name="Cauet S."/>
            <person name="Marande W."/>
            <person name="Chantry-Darmon C."/>
            <person name="Lopez-Roques C."/>
            <person name="Bouchez O."/>
            <person name="Berard A."/>
            <person name="Debelle F."/>
            <person name="Munos S."/>
            <person name="Bendahmane A."/>
            <person name="Berges H."/>
            <person name="Niebel A."/>
            <person name="Buitink J."/>
            <person name="Frugier F."/>
            <person name="Benhamed M."/>
            <person name="Crespi M."/>
            <person name="Gouzy J."/>
            <person name="Gamas P."/>
        </authorList>
    </citation>
    <scope>NUCLEOTIDE SEQUENCE [LARGE SCALE GENOMIC DNA]</scope>
    <source>
        <strain evidence="3">cv. Jemalong A17</strain>
    </source>
</reference>